<keyword evidence="5" id="KW-0539">Nucleus</keyword>
<keyword evidence="7" id="KW-1133">Transmembrane helix</keyword>
<dbReference type="FunFam" id="3.40.1810.10:FF:000008">
    <property type="entry name" value="MADS-box transcription factor 1"/>
    <property type="match status" value="1"/>
</dbReference>
<evidence type="ECO:0000256" key="3">
    <source>
        <dbReference type="ARBA" id="ARBA00023125"/>
    </source>
</evidence>
<keyword evidence="7" id="KW-0472">Membrane</keyword>
<reference evidence="10" key="3">
    <citation type="submission" date="2022-06" db="UniProtKB">
        <authorList>
            <consortium name="EnsemblPlants"/>
        </authorList>
    </citation>
    <scope>IDENTIFICATION</scope>
</reference>
<evidence type="ECO:0000256" key="4">
    <source>
        <dbReference type="ARBA" id="ARBA00023163"/>
    </source>
</evidence>
<evidence type="ECO:0000256" key="1">
    <source>
        <dbReference type="ARBA" id="ARBA00004123"/>
    </source>
</evidence>
<dbReference type="PANTHER" id="PTHR48019">
    <property type="entry name" value="SERUM RESPONSE FACTOR HOMOLOG"/>
    <property type="match status" value="1"/>
</dbReference>
<accession>A0A8R7U8F5</accession>
<keyword evidence="7" id="KW-0812">Transmembrane</keyword>
<dbReference type="GO" id="GO:0045944">
    <property type="term" value="P:positive regulation of transcription by RNA polymerase II"/>
    <property type="evidence" value="ECO:0007669"/>
    <property type="project" value="InterPro"/>
</dbReference>
<dbReference type="GO" id="GO:0046983">
    <property type="term" value="F:protein dimerization activity"/>
    <property type="evidence" value="ECO:0007669"/>
    <property type="project" value="InterPro"/>
</dbReference>
<evidence type="ECO:0000256" key="6">
    <source>
        <dbReference type="SAM" id="MobiDB-lite"/>
    </source>
</evidence>
<dbReference type="GO" id="GO:0050793">
    <property type="term" value="P:regulation of developmental process"/>
    <property type="evidence" value="ECO:0007669"/>
    <property type="project" value="UniProtKB-ARBA"/>
</dbReference>
<name>A0A8R7U8F5_TRIUA</name>
<comment type="subcellular location">
    <subcellularLocation>
        <location evidence="1">Nucleus</location>
    </subcellularLocation>
</comment>
<dbReference type="SUPFAM" id="SSF55455">
    <property type="entry name" value="SRF-like"/>
    <property type="match status" value="1"/>
</dbReference>
<dbReference type="CDD" id="cd00265">
    <property type="entry name" value="MADS_MEF2_like"/>
    <property type="match status" value="1"/>
</dbReference>
<dbReference type="PROSITE" id="PS51297">
    <property type="entry name" value="K_BOX"/>
    <property type="match status" value="1"/>
</dbReference>
<dbReference type="InterPro" id="IPR033896">
    <property type="entry name" value="MEF2-like_N"/>
</dbReference>
<dbReference type="Gramene" id="TuG1812G0400002636.01.T03">
    <property type="protein sequence ID" value="TuG1812G0400002636.01.T03"/>
    <property type="gene ID" value="TuG1812G0400002636.01"/>
</dbReference>
<feature type="domain" description="MADS-box" evidence="8">
    <location>
        <begin position="1"/>
        <end position="61"/>
    </location>
</feature>
<dbReference type="AlphaFoldDB" id="A0A8R7U8F5"/>
<dbReference type="PRINTS" id="PR00404">
    <property type="entry name" value="MADSDOMAIN"/>
</dbReference>
<dbReference type="Pfam" id="PF00319">
    <property type="entry name" value="SRF-TF"/>
    <property type="match status" value="1"/>
</dbReference>
<dbReference type="InterPro" id="IPR002100">
    <property type="entry name" value="TF_MADSbox"/>
</dbReference>
<evidence type="ECO:0000256" key="7">
    <source>
        <dbReference type="SAM" id="Phobius"/>
    </source>
</evidence>
<dbReference type="PROSITE" id="PS00350">
    <property type="entry name" value="MADS_BOX_1"/>
    <property type="match status" value="1"/>
</dbReference>
<dbReference type="GO" id="GO:0003700">
    <property type="term" value="F:DNA-binding transcription factor activity"/>
    <property type="evidence" value="ECO:0007669"/>
    <property type="project" value="InterPro"/>
</dbReference>
<dbReference type="Gene3D" id="3.40.1810.10">
    <property type="entry name" value="Transcription factor, MADS-box"/>
    <property type="match status" value="1"/>
</dbReference>
<evidence type="ECO:0000256" key="2">
    <source>
        <dbReference type="ARBA" id="ARBA00023015"/>
    </source>
</evidence>
<dbReference type="PROSITE" id="PS50066">
    <property type="entry name" value="MADS_BOX_2"/>
    <property type="match status" value="1"/>
</dbReference>
<evidence type="ECO:0000313" key="11">
    <source>
        <dbReference type="Proteomes" id="UP000015106"/>
    </source>
</evidence>
<dbReference type="InterPro" id="IPR002487">
    <property type="entry name" value="TF_Kbox"/>
</dbReference>
<sequence>MGRGKVEMRRIENKISRQVTFAKRRNGLLKKAYELSLLCDAEVALIIFSGRGRLFEFSSSSCMYKTLERYRTCNCNSQEATPLAENEINYQQYLKLKTRLEYLESSQRNILGEDLGPLSMKELEQIENQIDISLKHIRTRKNKVLLDELYDLKSKVMMNHELQIILALYCMLLLVIYIMHGWQNDYLQEQELQDQNKDLRKKLQDTSCAENALHMAWQDRGQSSSSGHAIDTTYPGLVQHPEHDSSMQVGYNNQVYVDQPNNNEDMASQRLHGLGTSAGWI</sequence>
<proteinExistence type="predicted"/>
<evidence type="ECO:0000256" key="5">
    <source>
        <dbReference type="ARBA" id="ARBA00023242"/>
    </source>
</evidence>
<feature type="domain" description="K-box" evidence="9">
    <location>
        <begin position="86"/>
        <end position="209"/>
    </location>
</feature>
<dbReference type="GO" id="GO:0005634">
    <property type="term" value="C:nucleus"/>
    <property type="evidence" value="ECO:0007669"/>
    <property type="project" value="UniProtKB-SubCell"/>
</dbReference>
<evidence type="ECO:0000313" key="10">
    <source>
        <dbReference type="EnsemblPlants" id="TuG1812G0400002636.01.T03"/>
    </source>
</evidence>
<keyword evidence="4" id="KW-0804">Transcription</keyword>
<dbReference type="Pfam" id="PF01486">
    <property type="entry name" value="K-box"/>
    <property type="match status" value="1"/>
</dbReference>
<reference evidence="11" key="1">
    <citation type="journal article" date="2013" name="Nature">
        <title>Draft genome of the wheat A-genome progenitor Triticum urartu.</title>
        <authorList>
            <person name="Ling H.Q."/>
            <person name="Zhao S."/>
            <person name="Liu D."/>
            <person name="Wang J."/>
            <person name="Sun H."/>
            <person name="Zhang C."/>
            <person name="Fan H."/>
            <person name="Li D."/>
            <person name="Dong L."/>
            <person name="Tao Y."/>
            <person name="Gao C."/>
            <person name="Wu H."/>
            <person name="Li Y."/>
            <person name="Cui Y."/>
            <person name="Guo X."/>
            <person name="Zheng S."/>
            <person name="Wang B."/>
            <person name="Yu K."/>
            <person name="Liang Q."/>
            <person name="Yang W."/>
            <person name="Lou X."/>
            <person name="Chen J."/>
            <person name="Feng M."/>
            <person name="Jian J."/>
            <person name="Zhang X."/>
            <person name="Luo G."/>
            <person name="Jiang Y."/>
            <person name="Liu J."/>
            <person name="Wang Z."/>
            <person name="Sha Y."/>
            <person name="Zhang B."/>
            <person name="Wu H."/>
            <person name="Tang D."/>
            <person name="Shen Q."/>
            <person name="Xue P."/>
            <person name="Zou S."/>
            <person name="Wang X."/>
            <person name="Liu X."/>
            <person name="Wang F."/>
            <person name="Yang Y."/>
            <person name="An X."/>
            <person name="Dong Z."/>
            <person name="Zhang K."/>
            <person name="Zhang X."/>
            <person name="Luo M.C."/>
            <person name="Dvorak J."/>
            <person name="Tong Y."/>
            <person name="Wang J."/>
            <person name="Yang H."/>
            <person name="Li Z."/>
            <person name="Wang D."/>
            <person name="Zhang A."/>
            <person name="Wang J."/>
        </authorList>
    </citation>
    <scope>NUCLEOTIDE SEQUENCE</scope>
    <source>
        <strain evidence="11">cv. G1812</strain>
    </source>
</reference>
<dbReference type="InterPro" id="IPR050142">
    <property type="entry name" value="MADS-box/MEF2_TF"/>
</dbReference>
<reference evidence="10" key="2">
    <citation type="submission" date="2018-03" db="EMBL/GenBank/DDBJ databases">
        <title>The Triticum urartu genome reveals the dynamic nature of wheat genome evolution.</title>
        <authorList>
            <person name="Ling H."/>
            <person name="Ma B."/>
            <person name="Shi X."/>
            <person name="Liu H."/>
            <person name="Dong L."/>
            <person name="Sun H."/>
            <person name="Cao Y."/>
            <person name="Gao Q."/>
            <person name="Zheng S."/>
            <person name="Li Y."/>
            <person name="Yu Y."/>
            <person name="Du H."/>
            <person name="Qi M."/>
            <person name="Li Y."/>
            <person name="Yu H."/>
            <person name="Cui Y."/>
            <person name="Wang N."/>
            <person name="Chen C."/>
            <person name="Wu H."/>
            <person name="Zhao Y."/>
            <person name="Zhang J."/>
            <person name="Li Y."/>
            <person name="Zhou W."/>
            <person name="Zhang B."/>
            <person name="Hu W."/>
            <person name="Eijk M."/>
            <person name="Tang J."/>
            <person name="Witsenboer H."/>
            <person name="Zhao S."/>
            <person name="Li Z."/>
            <person name="Zhang A."/>
            <person name="Wang D."/>
            <person name="Liang C."/>
        </authorList>
    </citation>
    <scope>NUCLEOTIDE SEQUENCE [LARGE SCALE GENOMIC DNA]</scope>
    <source>
        <strain evidence="10">cv. G1812</strain>
    </source>
</reference>
<dbReference type="SMART" id="SM00432">
    <property type="entry name" value="MADS"/>
    <property type="match status" value="1"/>
</dbReference>
<evidence type="ECO:0008006" key="12">
    <source>
        <dbReference type="Google" id="ProtNLM"/>
    </source>
</evidence>
<evidence type="ECO:0000259" key="8">
    <source>
        <dbReference type="PROSITE" id="PS50066"/>
    </source>
</evidence>
<gene>
    <name evidence="10" type="primary">LOC125552298</name>
</gene>
<evidence type="ECO:0000259" key="9">
    <source>
        <dbReference type="PROSITE" id="PS51297"/>
    </source>
</evidence>
<dbReference type="EnsemblPlants" id="TuG1812G0400002636.01.T03">
    <property type="protein sequence ID" value="TuG1812G0400002636.01.T03"/>
    <property type="gene ID" value="TuG1812G0400002636.01"/>
</dbReference>
<dbReference type="Proteomes" id="UP000015106">
    <property type="component" value="Chromosome 4"/>
</dbReference>
<feature type="region of interest" description="Disordered" evidence="6">
    <location>
        <begin position="220"/>
        <end position="243"/>
    </location>
</feature>
<protein>
    <recommendedName>
        <fullName evidence="12">MADS-box transcription factor 1</fullName>
    </recommendedName>
</protein>
<keyword evidence="11" id="KW-1185">Reference proteome</keyword>
<feature type="transmembrane region" description="Helical" evidence="7">
    <location>
        <begin position="162"/>
        <end position="182"/>
    </location>
</feature>
<keyword evidence="3" id="KW-0238">DNA-binding</keyword>
<dbReference type="InterPro" id="IPR036879">
    <property type="entry name" value="TF_MADSbox_sf"/>
</dbReference>
<keyword evidence="2" id="KW-0805">Transcription regulation</keyword>
<organism evidence="10 11">
    <name type="scientific">Triticum urartu</name>
    <name type="common">Red wild einkorn</name>
    <name type="synonym">Crithodium urartu</name>
    <dbReference type="NCBI Taxonomy" id="4572"/>
    <lineage>
        <taxon>Eukaryota</taxon>
        <taxon>Viridiplantae</taxon>
        <taxon>Streptophyta</taxon>
        <taxon>Embryophyta</taxon>
        <taxon>Tracheophyta</taxon>
        <taxon>Spermatophyta</taxon>
        <taxon>Magnoliopsida</taxon>
        <taxon>Liliopsida</taxon>
        <taxon>Poales</taxon>
        <taxon>Poaceae</taxon>
        <taxon>BOP clade</taxon>
        <taxon>Pooideae</taxon>
        <taxon>Triticodae</taxon>
        <taxon>Triticeae</taxon>
        <taxon>Triticinae</taxon>
        <taxon>Triticum</taxon>
    </lineage>
</organism>
<dbReference type="GO" id="GO:0000977">
    <property type="term" value="F:RNA polymerase II transcription regulatory region sequence-specific DNA binding"/>
    <property type="evidence" value="ECO:0007669"/>
    <property type="project" value="InterPro"/>
</dbReference>